<dbReference type="EMBL" id="JAUSWC010000025">
    <property type="protein sequence ID" value="MDQ0490835.1"/>
    <property type="molecule type" value="Genomic_DNA"/>
</dbReference>
<gene>
    <name evidence="3" type="ORF">QO019_005718</name>
</gene>
<feature type="compositionally biased region" description="Pro residues" evidence="1">
    <location>
        <begin position="104"/>
        <end position="118"/>
    </location>
</feature>
<keyword evidence="2" id="KW-1133">Transmembrane helix</keyword>
<feature type="region of interest" description="Disordered" evidence="1">
    <location>
        <begin position="94"/>
        <end position="123"/>
    </location>
</feature>
<evidence type="ECO:0000313" key="4">
    <source>
        <dbReference type="Proteomes" id="UP001236795"/>
    </source>
</evidence>
<dbReference type="Proteomes" id="UP001236795">
    <property type="component" value="Unassembled WGS sequence"/>
</dbReference>
<feature type="region of interest" description="Disordered" evidence="1">
    <location>
        <begin position="15"/>
        <end position="49"/>
    </location>
</feature>
<feature type="region of interest" description="Disordered" evidence="1">
    <location>
        <begin position="204"/>
        <end position="274"/>
    </location>
</feature>
<feature type="transmembrane region" description="Helical" evidence="2">
    <location>
        <begin position="55"/>
        <end position="76"/>
    </location>
</feature>
<accession>A0ABU0KN23</accession>
<evidence type="ECO:0000256" key="2">
    <source>
        <dbReference type="SAM" id="Phobius"/>
    </source>
</evidence>
<evidence type="ECO:0000256" key="1">
    <source>
        <dbReference type="SAM" id="MobiDB-lite"/>
    </source>
</evidence>
<proteinExistence type="predicted"/>
<name>A0ABU0KN23_9ACTN</name>
<protein>
    <recommendedName>
        <fullName evidence="5">Serine/threonine protein kinase</fullName>
    </recommendedName>
</protein>
<comment type="caution">
    <text evidence="3">The sequence shown here is derived from an EMBL/GenBank/DDBJ whole genome shotgun (WGS) entry which is preliminary data.</text>
</comment>
<evidence type="ECO:0000313" key="3">
    <source>
        <dbReference type="EMBL" id="MDQ0490835.1"/>
    </source>
</evidence>
<reference evidence="3 4" key="1">
    <citation type="submission" date="2023-07" db="EMBL/GenBank/DDBJ databases">
        <title>Genomic Encyclopedia of Type Strains, Phase IV (KMG-IV): sequencing the most valuable type-strain genomes for metagenomic binning, comparative biology and taxonomic classification.</title>
        <authorList>
            <person name="Goeker M."/>
        </authorList>
    </citation>
    <scope>NUCLEOTIDE SEQUENCE [LARGE SCALE GENOMIC DNA]</scope>
    <source>
        <strain evidence="3 4">DSM 40573</strain>
    </source>
</reference>
<keyword evidence="2" id="KW-0812">Transmembrane</keyword>
<sequence>MGVLAGPTALAHRRPLTGRLPVAHPHLPARLDGPSAPSHAPSAPSTRARRRAATALGVAAGAGVALVAAAAGWYAYTETHAVLEPAAYATLRPGTPLTARPARPADPGPADGPRPGPPEGADCRYHRASGELFVSADHYRLCFDHEGRLAAKDVVPRTGGRPDAAHEESTRWSGSCRLTTRRRCGPGVRALLDSGGEVEVVAEGGATDARQSSRPACTAPTWPRPTSACPAWTGSWPPRRSSAPSPARPSPSSPRSPNAPTWHGRRPAAPAAPC</sequence>
<organism evidence="3 4">
    <name type="scientific">Streptomyces thermodiastaticus</name>
    <dbReference type="NCBI Taxonomy" id="44061"/>
    <lineage>
        <taxon>Bacteria</taxon>
        <taxon>Bacillati</taxon>
        <taxon>Actinomycetota</taxon>
        <taxon>Actinomycetes</taxon>
        <taxon>Kitasatosporales</taxon>
        <taxon>Streptomycetaceae</taxon>
        <taxon>Streptomyces</taxon>
    </lineage>
</organism>
<feature type="compositionally biased region" description="Low complexity" evidence="1">
    <location>
        <begin position="33"/>
        <end position="46"/>
    </location>
</feature>
<keyword evidence="4" id="KW-1185">Reference proteome</keyword>
<evidence type="ECO:0008006" key="5">
    <source>
        <dbReference type="Google" id="ProtNLM"/>
    </source>
</evidence>
<keyword evidence="2" id="KW-0472">Membrane</keyword>